<dbReference type="OrthoDB" id="1683771at2"/>
<keyword evidence="1" id="KW-1133">Transmembrane helix</keyword>
<proteinExistence type="predicted"/>
<name>A0A2N5HN70_9BACI</name>
<feature type="transmembrane region" description="Helical" evidence="1">
    <location>
        <begin position="104"/>
        <end position="123"/>
    </location>
</feature>
<feature type="transmembrane region" description="Helical" evidence="1">
    <location>
        <begin position="130"/>
        <end position="148"/>
    </location>
</feature>
<dbReference type="Proteomes" id="UP000234950">
    <property type="component" value="Unassembled WGS sequence"/>
</dbReference>
<sequence>MVKHNTKMAFSLATLILPWLTVPFMGKRNFIRFLPVASFTNLFLSVFSLFCYRKKWWITKNPLSPGPIDFTYILGPYFVATLWIFKLTFGNFPKYLMTNMVLDLINAFPLPYIGSKVGVVKFIKMKNKTWYFICVSLAIIIYGFQYVVEQSIKKAASLKNTELSSNKN</sequence>
<comment type="caution">
    <text evidence="2">The sequence shown here is derived from an EMBL/GenBank/DDBJ whole genome shotgun (WGS) entry which is preliminary data.</text>
</comment>
<keyword evidence="1" id="KW-0812">Transmembrane</keyword>
<accession>A0A2N5HN70</accession>
<evidence type="ECO:0000256" key="1">
    <source>
        <dbReference type="SAM" id="Phobius"/>
    </source>
</evidence>
<gene>
    <name evidence="2" type="ORF">CVD27_06790</name>
</gene>
<dbReference type="EMBL" id="PGVE01000029">
    <property type="protein sequence ID" value="PLS06963.1"/>
    <property type="molecule type" value="Genomic_DNA"/>
</dbReference>
<evidence type="ECO:0000313" key="3">
    <source>
        <dbReference type="Proteomes" id="UP000234950"/>
    </source>
</evidence>
<dbReference type="AlphaFoldDB" id="A0A2N5HN70"/>
<dbReference type="RefSeq" id="WP_101647133.1">
    <property type="nucleotide sequence ID" value="NZ_PGVE01000029.1"/>
</dbReference>
<feature type="transmembrane region" description="Helical" evidence="1">
    <location>
        <begin position="72"/>
        <end position="92"/>
    </location>
</feature>
<keyword evidence="1" id="KW-0472">Membrane</keyword>
<keyword evidence="3" id="KW-1185">Reference proteome</keyword>
<protein>
    <submittedName>
        <fullName evidence="2">Uncharacterized protein</fullName>
    </submittedName>
</protein>
<feature type="transmembrane region" description="Helical" evidence="1">
    <location>
        <begin position="33"/>
        <end position="52"/>
    </location>
</feature>
<reference evidence="2 3" key="1">
    <citation type="submission" date="2017-11" db="EMBL/GenBank/DDBJ databases">
        <title>Comparitive Functional Genomics of Dry Heat Resistant strains isolated from the Viking Spacecraft.</title>
        <authorList>
            <person name="Seuylemezian A."/>
            <person name="Cooper K."/>
            <person name="Vaishampayan P."/>
        </authorList>
    </citation>
    <scope>NUCLEOTIDE SEQUENCE [LARGE SCALE GENOMIC DNA]</scope>
    <source>
        <strain evidence="2 3">V32-6</strain>
    </source>
</reference>
<organism evidence="2 3">
    <name type="scientific">Neobacillus cucumis</name>
    <dbReference type="NCBI Taxonomy" id="1740721"/>
    <lineage>
        <taxon>Bacteria</taxon>
        <taxon>Bacillati</taxon>
        <taxon>Bacillota</taxon>
        <taxon>Bacilli</taxon>
        <taxon>Bacillales</taxon>
        <taxon>Bacillaceae</taxon>
        <taxon>Neobacillus</taxon>
    </lineage>
</organism>
<evidence type="ECO:0000313" key="2">
    <source>
        <dbReference type="EMBL" id="PLS06963.1"/>
    </source>
</evidence>